<feature type="transmembrane region" description="Helical" evidence="1">
    <location>
        <begin position="218"/>
        <end position="246"/>
    </location>
</feature>
<dbReference type="RefSeq" id="WP_161740747.1">
    <property type="nucleotide sequence ID" value="NZ_JAAAMV010000001.1"/>
</dbReference>
<proteinExistence type="predicted"/>
<evidence type="ECO:0000313" key="4">
    <source>
        <dbReference type="Proteomes" id="UP000665561"/>
    </source>
</evidence>
<organism evidence="3 4">
    <name type="scientific">Paenibacillus glycinis</name>
    <dbReference type="NCBI Taxonomy" id="2697035"/>
    <lineage>
        <taxon>Bacteria</taxon>
        <taxon>Bacillati</taxon>
        <taxon>Bacillota</taxon>
        <taxon>Bacilli</taxon>
        <taxon>Bacillales</taxon>
        <taxon>Paenibacillaceae</taxon>
        <taxon>Paenibacillus</taxon>
    </lineage>
</organism>
<keyword evidence="2" id="KW-0732">Signal</keyword>
<keyword evidence="4" id="KW-1185">Reference proteome</keyword>
<reference evidence="3 4" key="1">
    <citation type="submission" date="2020-01" db="EMBL/GenBank/DDBJ databases">
        <title>Paenibacillus soybeanensis sp. nov. isolated from the nodules of soybean (Glycine max(L.) Merr).</title>
        <authorList>
            <person name="Wang H."/>
        </authorList>
    </citation>
    <scope>NUCLEOTIDE SEQUENCE [LARGE SCALE GENOMIC DNA]</scope>
    <source>
        <strain evidence="3 4">T1</strain>
    </source>
</reference>
<dbReference type="NCBIfam" id="TIGR02829">
    <property type="entry name" value="spore_III_AE"/>
    <property type="match status" value="1"/>
</dbReference>
<keyword evidence="1" id="KW-0472">Membrane</keyword>
<dbReference type="Proteomes" id="UP000665561">
    <property type="component" value="Unassembled WGS sequence"/>
</dbReference>
<keyword evidence="1" id="KW-0812">Transmembrane</keyword>
<evidence type="ECO:0000313" key="3">
    <source>
        <dbReference type="EMBL" id="NBD22691.1"/>
    </source>
</evidence>
<feature type="transmembrane region" description="Helical" evidence="1">
    <location>
        <begin position="332"/>
        <end position="365"/>
    </location>
</feature>
<feature type="transmembrane region" description="Helical" evidence="1">
    <location>
        <begin position="157"/>
        <end position="178"/>
    </location>
</feature>
<keyword evidence="1" id="KW-1133">Transmembrane helix</keyword>
<sequence>MRCLVLPALLCWGLLLFLPAGVSADPSGGSALGAGRQADAAAAEPAAEDGAVAVDKQLSDEQMNGIDTDTVETYWNKLMSDYGGFFPDNDVPSFVEMIMPGGKGLKLTTVLSGLLKYVLHEVLYNGKLLVTIVILTVFSLMLETMQTAFERNTVSKVAYSITYMVMIVLAVNSFNVAIGYAKDAITGMIQFMMAMVPLLLTLLATMGSVVTVSVLHPLIVFMIHAVGTVIYTLVFPLLFFSAVLHIASSLSDRFKVTQLANVLRNFAVGLMGVMLTVFLGVISVQGATGSVTDGVTMRTAKFVTGNFVPVIGRTFSDAADTVMSASLLVKNAIGLSGVVIILFLCAFPAVKIITLALIYNVAAAVMQPLGDSPIVGCLQTIGKTLIYVFAALAAVGLMFFLAITIILTAGNAAVMMK</sequence>
<dbReference type="Pfam" id="PF09546">
    <property type="entry name" value="Spore_III_AE"/>
    <property type="match status" value="1"/>
</dbReference>
<feature type="chain" id="PRO_5045853422" evidence="2">
    <location>
        <begin position="25"/>
        <end position="417"/>
    </location>
</feature>
<dbReference type="InterPro" id="IPR014194">
    <property type="entry name" value="Spore_III_AE"/>
</dbReference>
<accession>A0ABW9XJI4</accession>
<evidence type="ECO:0000256" key="2">
    <source>
        <dbReference type="SAM" id="SignalP"/>
    </source>
</evidence>
<feature type="transmembrane region" description="Helical" evidence="1">
    <location>
        <begin position="385"/>
        <end position="414"/>
    </location>
</feature>
<dbReference type="EMBL" id="JAAAMV010000001">
    <property type="protein sequence ID" value="NBD22691.1"/>
    <property type="molecule type" value="Genomic_DNA"/>
</dbReference>
<feature type="transmembrane region" description="Helical" evidence="1">
    <location>
        <begin position="122"/>
        <end position="145"/>
    </location>
</feature>
<feature type="signal peptide" evidence="2">
    <location>
        <begin position="1"/>
        <end position="24"/>
    </location>
</feature>
<name>A0ABW9XJI4_9BACL</name>
<gene>
    <name evidence="3" type="primary">spoIIIAE</name>
    <name evidence="3" type="ORF">GT019_02260</name>
</gene>
<evidence type="ECO:0000256" key="1">
    <source>
        <dbReference type="SAM" id="Phobius"/>
    </source>
</evidence>
<feature type="transmembrane region" description="Helical" evidence="1">
    <location>
        <begin position="184"/>
        <end position="206"/>
    </location>
</feature>
<protein>
    <submittedName>
        <fullName evidence="3">Stage III sporulation protein AE</fullName>
    </submittedName>
</protein>
<comment type="caution">
    <text evidence="3">The sequence shown here is derived from an EMBL/GenBank/DDBJ whole genome shotgun (WGS) entry which is preliminary data.</text>
</comment>
<feature type="transmembrane region" description="Helical" evidence="1">
    <location>
        <begin position="266"/>
        <end position="288"/>
    </location>
</feature>